<sequence length="286" mass="32634">MPLVSVVIPCFNHGKYLPEAVESIWSQGYPATEIIVVDDGSIDTTREVTESLPGVRYIYQENQGLSAARNTGIKHSHGEFLVFLDADDWLLPGALEMNVLLLQQDHELAFVSGGHDKVFEEEGITKEDVTPVAADHYLHLLQGNYIGMHATVMYRRWVFEEMAYDTSLRRCEDYDLYLRIARKHPVLHHTGKVAAYRLHTTNMSGNIPGMLSTTLQVLDRQRTSIQTPREKEAYARGHEIWKEYYCDELYKNLLNKKAPASLQAAQTLLKYRPILLLKFIVKSIVS</sequence>
<dbReference type="GO" id="GO:0016740">
    <property type="term" value="F:transferase activity"/>
    <property type="evidence" value="ECO:0007669"/>
    <property type="project" value="UniProtKB-KW"/>
</dbReference>
<dbReference type="PANTHER" id="PTHR43685:SF11">
    <property type="entry name" value="GLYCOSYLTRANSFERASE TAGX-RELATED"/>
    <property type="match status" value="1"/>
</dbReference>
<dbReference type="Proteomes" id="UP000324133">
    <property type="component" value="Unassembled WGS sequence"/>
</dbReference>
<protein>
    <submittedName>
        <fullName evidence="2">Glycosyltransferase</fullName>
    </submittedName>
</protein>
<accession>A0A5B6TC64</accession>
<evidence type="ECO:0000259" key="1">
    <source>
        <dbReference type="Pfam" id="PF00535"/>
    </source>
</evidence>
<dbReference type="InterPro" id="IPR029044">
    <property type="entry name" value="Nucleotide-diphossugar_trans"/>
</dbReference>
<dbReference type="Gene3D" id="3.90.550.10">
    <property type="entry name" value="Spore Coat Polysaccharide Biosynthesis Protein SpsA, Chain A"/>
    <property type="match status" value="1"/>
</dbReference>
<feature type="domain" description="Glycosyltransferase 2-like" evidence="1">
    <location>
        <begin position="5"/>
        <end position="128"/>
    </location>
</feature>
<reference evidence="2 3" key="1">
    <citation type="submission" date="2019-07" db="EMBL/GenBank/DDBJ databases">
        <title>Rufibacter sp. nov., isolated from lake sediment.</title>
        <authorList>
            <person name="Qu J.-H."/>
        </authorList>
    </citation>
    <scope>NUCLEOTIDE SEQUENCE [LARGE SCALE GENOMIC DNA]</scope>
    <source>
        <strain evidence="2 3">NBS58-1</strain>
    </source>
</reference>
<comment type="caution">
    <text evidence="2">The sequence shown here is derived from an EMBL/GenBank/DDBJ whole genome shotgun (WGS) entry which is preliminary data.</text>
</comment>
<keyword evidence="3" id="KW-1185">Reference proteome</keyword>
<evidence type="ECO:0000313" key="2">
    <source>
        <dbReference type="EMBL" id="KAA3437210.1"/>
    </source>
</evidence>
<name>A0A5B6TC64_9BACT</name>
<dbReference type="Pfam" id="PF00535">
    <property type="entry name" value="Glycos_transf_2"/>
    <property type="match status" value="1"/>
</dbReference>
<dbReference type="PANTHER" id="PTHR43685">
    <property type="entry name" value="GLYCOSYLTRANSFERASE"/>
    <property type="match status" value="1"/>
</dbReference>
<evidence type="ECO:0000313" key="3">
    <source>
        <dbReference type="Proteomes" id="UP000324133"/>
    </source>
</evidence>
<dbReference type="OrthoDB" id="6307329at2"/>
<proteinExistence type="predicted"/>
<dbReference type="AlphaFoldDB" id="A0A5B6TC64"/>
<dbReference type="EMBL" id="VKKY01000003">
    <property type="protein sequence ID" value="KAA3437210.1"/>
    <property type="molecule type" value="Genomic_DNA"/>
</dbReference>
<dbReference type="InterPro" id="IPR050834">
    <property type="entry name" value="Glycosyltransf_2"/>
</dbReference>
<gene>
    <name evidence="2" type="ORF">FOA19_20685</name>
</gene>
<keyword evidence="2" id="KW-0808">Transferase</keyword>
<dbReference type="SUPFAM" id="SSF53448">
    <property type="entry name" value="Nucleotide-diphospho-sugar transferases"/>
    <property type="match status" value="1"/>
</dbReference>
<dbReference type="InterPro" id="IPR001173">
    <property type="entry name" value="Glyco_trans_2-like"/>
</dbReference>
<organism evidence="2 3">
    <name type="scientific">Rufibacter hautae</name>
    <dbReference type="NCBI Taxonomy" id="2595005"/>
    <lineage>
        <taxon>Bacteria</taxon>
        <taxon>Pseudomonadati</taxon>
        <taxon>Bacteroidota</taxon>
        <taxon>Cytophagia</taxon>
        <taxon>Cytophagales</taxon>
        <taxon>Hymenobacteraceae</taxon>
        <taxon>Rufibacter</taxon>
    </lineage>
</organism>